<protein>
    <submittedName>
        <fullName evidence="2">Uncharacterized protein</fullName>
    </submittedName>
</protein>
<organism evidence="2 3">
    <name type="scientific">Linnemannia gamsii</name>
    <dbReference type="NCBI Taxonomy" id="64522"/>
    <lineage>
        <taxon>Eukaryota</taxon>
        <taxon>Fungi</taxon>
        <taxon>Fungi incertae sedis</taxon>
        <taxon>Mucoromycota</taxon>
        <taxon>Mortierellomycotina</taxon>
        <taxon>Mortierellomycetes</taxon>
        <taxon>Mortierellales</taxon>
        <taxon>Mortierellaceae</taxon>
        <taxon>Linnemannia</taxon>
    </lineage>
</organism>
<gene>
    <name evidence="2" type="ORF">BGZ97_006059</name>
</gene>
<feature type="compositionally biased region" description="Polar residues" evidence="1">
    <location>
        <begin position="138"/>
        <end position="152"/>
    </location>
</feature>
<name>A0A9P6RLP1_9FUNG</name>
<comment type="caution">
    <text evidence="2">The sequence shown here is derived from an EMBL/GenBank/DDBJ whole genome shotgun (WGS) entry which is preliminary data.</text>
</comment>
<feature type="compositionally biased region" description="Low complexity" evidence="1">
    <location>
        <begin position="117"/>
        <end position="130"/>
    </location>
</feature>
<dbReference type="AlphaFoldDB" id="A0A9P6RLP1"/>
<feature type="region of interest" description="Disordered" evidence="1">
    <location>
        <begin position="69"/>
        <end position="152"/>
    </location>
</feature>
<reference evidence="2" key="1">
    <citation type="journal article" date="2020" name="Fungal Divers.">
        <title>Resolving the Mortierellaceae phylogeny through synthesis of multi-gene phylogenetics and phylogenomics.</title>
        <authorList>
            <person name="Vandepol N."/>
            <person name="Liber J."/>
            <person name="Desiro A."/>
            <person name="Na H."/>
            <person name="Kennedy M."/>
            <person name="Barry K."/>
            <person name="Grigoriev I.V."/>
            <person name="Miller A.N."/>
            <person name="O'Donnell K."/>
            <person name="Stajich J.E."/>
            <person name="Bonito G."/>
        </authorList>
    </citation>
    <scope>NUCLEOTIDE SEQUENCE</scope>
    <source>
        <strain evidence="2">NVP60</strain>
    </source>
</reference>
<evidence type="ECO:0000313" key="3">
    <source>
        <dbReference type="Proteomes" id="UP000823405"/>
    </source>
</evidence>
<dbReference type="EMBL" id="JAAAIN010000027">
    <property type="protein sequence ID" value="KAG0322489.1"/>
    <property type="molecule type" value="Genomic_DNA"/>
</dbReference>
<feature type="compositionally biased region" description="Low complexity" evidence="1">
    <location>
        <begin position="78"/>
        <end position="106"/>
    </location>
</feature>
<evidence type="ECO:0000313" key="2">
    <source>
        <dbReference type="EMBL" id="KAG0322489.1"/>
    </source>
</evidence>
<keyword evidence="3" id="KW-1185">Reference proteome</keyword>
<dbReference type="Proteomes" id="UP000823405">
    <property type="component" value="Unassembled WGS sequence"/>
</dbReference>
<proteinExistence type="predicted"/>
<evidence type="ECO:0000256" key="1">
    <source>
        <dbReference type="SAM" id="MobiDB-lite"/>
    </source>
</evidence>
<sequence>MGSHLISCFGSIHANIKRTINKGQTDTDTITIQETFLGTGQQMNMLSQTLYEILALDIDRVFGSPYGVEASSTTMPESLSSGQLSTSTLTTATLPSPSSSLQTGPLDTLQAQFGQDTGTPSTPLLPRSTPILNGTLGCASQSESSKTMKATP</sequence>
<accession>A0A9P6RLP1</accession>